<evidence type="ECO:0000256" key="3">
    <source>
        <dbReference type="ARBA" id="ARBA00022692"/>
    </source>
</evidence>
<evidence type="ECO:0000256" key="6">
    <source>
        <dbReference type="ARBA" id="ARBA00023180"/>
    </source>
</evidence>
<dbReference type="AlphaFoldDB" id="A0A1W4WXN8"/>
<dbReference type="PROSITE" id="PS50850">
    <property type="entry name" value="MFS"/>
    <property type="match status" value="1"/>
</dbReference>
<dbReference type="InterPro" id="IPR003663">
    <property type="entry name" value="Sugar/inositol_transpt"/>
</dbReference>
<feature type="transmembrane region" description="Helical" evidence="9">
    <location>
        <begin position="156"/>
        <end position="178"/>
    </location>
</feature>
<dbReference type="InterPro" id="IPR020846">
    <property type="entry name" value="MFS_dom"/>
</dbReference>
<feature type="transmembrane region" description="Helical" evidence="9">
    <location>
        <begin position="403"/>
        <end position="424"/>
    </location>
</feature>
<dbReference type="InterPro" id="IPR036259">
    <property type="entry name" value="MFS_trans_sf"/>
</dbReference>
<evidence type="ECO:0000256" key="7">
    <source>
        <dbReference type="ARBA" id="ARBA00024348"/>
    </source>
</evidence>
<dbReference type="KEGG" id="apln:108737107"/>
<sequence length="504" mass="55108">MSVDRQYLIDNEELPQNYLVVPDVQVTGTHARTIRPIGEGSSINNSERTVSNNSKKFPQYIAAISATISAAAAGAVLGWTSPITTDIKDGKYNKISVTDNELAWIGSFVTLGAILSCFPSGIICNIIGRKSTLLLLLAPFTIGWAFIIWANSVFMIYVGRFLTGIASGACCVAAPLYTCEIAQKEVRGALGSYFQLMVTVGILFAYVIGKCMDPWHYTIVCATLPFLFFFSFIFQPETPHYCLSMGRPEKARSALLQLRGKNYDTGLEMDAIKSALDSLSGSYSFNDNIRKRTVVKAFIISLSLMFFQQMSGINAVVFYATDIFKDSGSKIDPKTASIVVALVQVLATILSSLLVDRLGRRILLISSGAVMALSSVLLGVFFTLKMDKIIGNGTLTSLGFLPVTSLCIFVTMYSVGLGPIPWMISSEIFSSELKSIASSVAGTFSWFLAFLVTKFFLELETGIGEDVMFYLFALMSLLGTTFVYFVVPETKGKTIDEVQHELEN</sequence>
<dbReference type="RefSeq" id="XP_018325287.1">
    <property type="nucleotide sequence ID" value="XM_018469785.1"/>
</dbReference>
<dbReference type="RefSeq" id="XP_018325286.1">
    <property type="nucleotide sequence ID" value="XM_018469784.1"/>
</dbReference>
<dbReference type="Pfam" id="PF00083">
    <property type="entry name" value="Sugar_tr"/>
    <property type="match status" value="1"/>
</dbReference>
<feature type="transmembrane region" description="Helical" evidence="9">
    <location>
        <begin position="215"/>
        <end position="234"/>
    </location>
</feature>
<dbReference type="OrthoDB" id="6612291at2759"/>
<dbReference type="PANTHER" id="PTHR48021:SF1">
    <property type="entry name" value="GH07001P-RELATED"/>
    <property type="match status" value="1"/>
</dbReference>
<dbReference type="GO" id="GO:0051119">
    <property type="term" value="F:sugar transmembrane transporter activity"/>
    <property type="evidence" value="ECO:0007669"/>
    <property type="project" value="InterPro"/>
</dbReference>
<evidence type="ECO:0000313" key="11">
    <source>
        <dbReference type="Proteomes" id="UP000192223"/>
    </source>
</evidence>
<protein>
    <submittedName>
        <fullName evidence="12 13">Facilitated trehalose transporter Tret1</fullName>
    </submittedName>
</protein>
<evidence type="ECO:0000256" key="1">
    <source>
        <dbReference type="ARBA" id="ARBA00004651"/>
    </source>
</evidence>
<dbReference type="FunFam" id="1.20.1250.20:FF:000055">
    <property type="entry name" value="Facilitated trehalose transporter Tret1-2 homolog"/>
    <property type="match status" value="1"/>
</dbReference>
<dbReference type="NCBIfam" id="TIGR00879">
    <property type="entry name" value="SP"/>
    <property type="match status" value="1"/>
</dbReference>
<feature type="domain" description="Major facilitator superfamily (MFS) profile" evidence="10">
    <location>
        <begin position="66"/>
        <end position="491"/>
    </location>
</feature>
<evidence type="ECO:0000313" key="13">
    <source>
        <dbReference type="RefSeq" id="XP_018325287.1"/>
    </source>
</evidence>
<dbReference type="InterPro" id="IPR050549">
    <property type="entry name" value="MFS_Trehalose_Transporter"/>
</dbReference>
<accession>A0A1W4WXN8</accession>
<reference evidence="12 13" key="1">
    <citation type="submission" date="2025-04" db="UniProtKB">
        <authorList>
            <consortium name="RefSeq"/>
        </authorList>
    </citation>
    <scope>IDENTIFICATION</scope>
    <source>
        <tissue evidence="12 13">Entire body</tissue>
    </source>
</reference>
<dbReference type="CDD" id="cd17358">
    <property type="entry name" value="MFS_GLUT6_8_Class3_like"/>
    <property type="match status" value="1"/>
</dbReference>
<dbReference type="PROSITE" id="PS00216">
    <property type="entry name" value="SUGAR_TRANSPORT_1"/>
    <property type="match status" value="1"/>
</dbReference>
<feature type="transmembrane region" description="Helical" evidence="9">
    <location>
        <begin position="190"/>
        <end position="209"/>
    </location>
</feature>
<dbReference type="STRING" id="224129.A0A1W4WXN8"/>
<keyword evidence="8" id="KW-0813">Transport</keyword>
<dbReference type="SUPFAM" id="SSF103473">
    <property type="entry name" value="MFS general substrate transporter"/>
    <property type="match status" value="1"/>
</dbReference>
<gene>
    <name evidence="12 13" type="primary">LOC108737107</name>
</gene>
<feature type="transmembrane region" description="Helical" evidence="9">
    <location>
        <begin position="133"/>
        <end position="150"/>
    </location>
</feature>
<evidence type="ECO:0000256" key="2">
    <source>
        <dbReference type="ARBA" id="ARBA00022475"/>
    </source>
</evidence>
<feature type="transmembrane region" description="Helical" evidence="9">
    <location>
        <begin position="60"/>
        <end position="82"/>
    </location>
</feature>
<evidence type="ECO:0000256" key="5">
    <source>
        <dbReference type="ARBA" id="ARBA00023136"/>
    </source>
</evidence>
<organism evidence="11 13">
    <name type="scientific">Agrilus planipennis</name>
    <name type="common">Emerald ash borer</name>
    <name type="synonym">Agrilus marcopoli</name>
    <dbReference type="NCBI Taxonomy" id="224129"/>
    <lineage>
        <taxon>Eukaryota</taxon>
        <taxon>Metazoa</taxon>
        <taxon>Ecdysozoa</taxon>
        <taxon>Arthropoda</taxon>
        <taxon>Hexapoda</taxon>
        <taxon>Insecta</taxon>
        <taxon>Pterygota</taxon>
        <taxon>Neoptera</taxon>
        <taxon>Endopterygota</taxon>
        <taxon>Coleoptera</taxon>
        <taxon>Polyphaga</taxon>
        <taxon>Elateriformia</taxon>
        <taxon>Buprestoidea</taxon>
        <taxon>Buprestidae</taxon>
        <taxon>Agrilinae</taxon>
        <taxon>Agrilus</taxon>
    </lineage>
</organism>
<dbReference type="PROSITE" id="PS00217">
    <property type="entry name" value="SUGAR_TRANSPORT_2"/>
    <property type="match status" value="1"/>
</dbReference>
<dbReference type="Proteomes" id="UP000192223">
    <property type="component" value="Unplaced"/>
</dbReference>
<dbReference type="InterPro" id="IPR044775">
    <property type="entry name" value="MFS_ERD6/Tret1-like"/>
</dbReference>
<feature type="transmembrane region" description="Helical" evidence="9">
    <location>
        <begin position="297"/>
        <end position="320"/>
    </location>
</feature>
<dbReference type="InterPro" id="IPR005829">
    <property type="entry name" value="Sugar_transporter_CS"/>
</dbReference>
<keyword evidence="6" id="KW-0325">Glycoprotein</keyword>
<keyword evidence="4 9" id="KW-1133">Transmembrane helix</keyword>
<comment type="similarity">
    <text evidence="7">Belongs to the major facilitator superfamily. Sugar transporter (TC 2.A.1.1) family. Trehalose transporter subfamily.</text>
</comment>
<dbReference type="Gene3D" id="1.20.1250.20">
    <property type="entry name" value="MFS general substrate transporter like domains"/>
    <property type="match status" value="1"/>
</dbReference>
<dbReference type="GO" id="GO:0005886">
    <property type="term" value="C:plasma membrane"/>
    <property type="evidence" value="ECO:0007669"/>
    <property type="project" value="UniProtKB-SubCell"/>
</dbReference>
<keyword evidence="5 9" id="KW-0472">Membrane</keyword>
<keyword evidence="2" id="KW-1003">Cell membrane</keyword>
<feature type="transmembrane region" description="Helical" evidence="9">
    <location>
        <begin position="436"/>
        <end position="457"/>
    </location>
</feature>
<dbReference type="PANTHER" id="PTHR48021">
    <property type="match status" value="1"/>
</dbReference>
<evidence type="ECO:0000256" key="9">
    <source>
        <dbReference type="SAM" id="Phobius"/>
    </source>
</evidence>
<dbReference type="InterPro" id="IPR005828">
    <property type="entry name" value="MFS_sugar_transport-like"/>
</dbReference>
<feature type="transmembrane region" description="Helical" evidence="9">
    <location>
        <begin position="102"/>
        <end position="126"/>
    </location>
</feature>
<dbReference type="PRINTS" id="PR00171">
    <property type="entry name" value="SUGRTRNSPORT"/>
</dbReference>
<comment type="subcellular location">
    <subcellularLocation>
        <location evidence="1">Cell membrane</location>
        <topology evidence="1">Multi-pass membrane protein</topology>
    </subcellularLocation>
</comment>
<evidence type="ECO:0000259" key="10">
    <source>
        <dbReference type="PROSITE" id="PS50850"/>
    </source>
</evidence>
<proteinExistence type="inferred from homology"/>
<evidence type="ECO:0000256" key="4">
    <source>
        <dbReference type="ARBA" id="ARBA00022989"/>
    </source>
</evidence>
<feature type="transmembrane region" description="Helical" evidence="9">
    <location>
        <begin position="335"/>
        <end position="355"/>
    </location>
</feature>
<keyword evidence="11" id="KW-1185">Reference proteome</keyword>
<keyword evidence="3 9" id="KW-0812">Transmembrane</keyword>
<feature type="transmembrane region" description="Helical" evidence="9">
    <location>
        <begin position="362"/>
        <end position="383"/>
    </location>
</feature>
<evidence type="ECO:0000313" key="12">
    <source>
        <dbReference type="RefSeq" id="XP_018325286.1"/>
    </source>
</evidence>
<name>A0A1W4WXN8_AGRPL</name>
<evidence type="ECO:0000256" key="8">
    <source>
        <dbReference type="RuleBase" id="RU003346"/>
    </source>
</evidence>
<dbReference type="GeneID" id="108737107"/>
<feature type="transmembrane region" description="Helical" evidence="9">
    <location>
        <begin position="469"/>
        <end position="487"/>
    </location>
</feature>